<sequence>MRVRKASLNVLVNFLTIILGFLPSFIVRKAFLVSLGNEFLGLSSLFTNIIGLLSIVELGIGSAIIYSLYKPFAEDNKEKVKGYLNYYSKFYRIVGLFIFILGLLLIPFLDLFIKNEFSILDARLYFILFLIDTVIGYFFSYKLSIINVAQEGYKISIATTLSKLIISILQYTMLMIFPSFYLYILIQISINFLYYLIMNYYINNKYNWIKKTKGFISKEEKESLIKNIKALFLHKIGGVLVLGTDNLIISYYINLTVVGIYNSYYLVIGAFQTIITSALTGVTASVGNLLTEEKTENSYSVHKRLFFLSFWIVSFITISLSNTIKQFVQLWLGEDQILDMLTISVVLVNFYFILMRGSVERFKEGGGIYHQDRYAPLFELVINLVASVILVNVIGLPGVFLGTLLSNILVIFWVKPKMVYKYIFNKKLSEYFKMYFKYLFIGLIPLVITHVVTFPLKETINIYAFATNCIINIIIINFIYLLFFRNNDEFLYFKRLALNVVISKSLRKKLKSIV</sequence>
<comment type="caution">
    <text evidence="6">The sequence shown here is derived from an EMBL/GenBank/DDBJ whole genome shotgun (WGS) entry which is preliminary data.</text>
</comment>
<dbReference type="Pfam" id="PF01943">
    <property type="entry name" value="Polysacc_synt"/>
    <property type="match status" value="1"/>
</dbReference>
<keyword evidence="7" id="KW-1185">Reference proteome</keyword>
<dbReference type="GO" id="GO:0005886">
    <property type="term" value="C:plasma membrane"/>
    <property type="evidence" value="ECO:0007669"/>
    <property type="project" value="UniProtKB-SubCell"/>
</dbReference>
<name>A0A4S4BZ73_9BACI</name>
<dbReference type="AlphaFoldDB" id="A0A4S4BZ73"/>
<evidence type="ECO:0000313" key="7">
    <source>
        <dbReference type="Proteomes" id="UP000310334"/>
    </source>
</evidence>
<evidence type="ECO:0000256" key="1">
    <source>
        <dbReference type="ARBA" id="ARBA00004651"/>
    </source>
</evidence>
<dbReference type="RefSeq" id="WP_136353092.1">
    <property type="nucleotide sequence ID" value="NZ_CP046266.1"/>
</dbReference>
<reference evidence="6 7" key="1">
    <citation type="submission" date="2019-04" db="EMBL/GenBank/DDBJ databases">
        <title>Bacillus sediminilitoris sp. nov., isolated from a tidal flat sediment on the East China Sea.</title>
        <authorList>
            <person name="Wei Y."/>
            <person name="Mao H."/>
            <person name="Fang J."/>
        </authorList>
    </citation>
    <scope>NUCLEOTIDE SEQUENCE [LARGE SCALE GENOMIC DNA]</scope>
    <source>
        <strain evidence="6 7">DSL-17</strain>
    </source>
</reference>
<dbReference type="PANTHER" id="PTHR30250">
    <property type="entry name" value="PST FAMILY PREDICTED COLANIC ACID TRANSPORTER"/>
    <property type="match status" value="1"/>
</dbReference>
<evidence type="ECO:0000313" key="6">
    <source>
        <dbReference type="EMBL" id="THF80560.1"/>
    </source>
</evidence>
<keyword evidence="2" id="KW-1003">Cell membrane</keyword>
<organism evidence="6 7">
    <name type="scientific">Metabacillus sediminilitoris</name>
    <dbReference type="NCBI Taxonomy" id="2567941"/>
    <lineage>
        <taxon>Bacteria</taxon>
        <taxon>Bacillati</taxon>
        <taxon>Bacillota</taxon>
        <taxon>Bacilli</taxon>
        <taxon>Bacillales</taxon>
        <taxon>Bacillaceae</taxon>
        <taxon>Metabacillus</taxon>
    </lineage>
</organism>
<protein>
    <submittedName>
        <fullName evidence="6">O-unit flippase</fullName>
    </submittedName>
</protein>
<accession>A0A4S4BZ73</accession>
<proteinExistence type="predicted"/>
<dbReference type="PANTHER" id="PTHR30250:SF26">
    <property type="entry name" value="PSMA PROTEIN"/>
    <property type="match status" value="1"/>
</dbReference>
<keyword evidence="3" id="KW-0812">Transmembrane</keyword>
<dbReference type="OrthoDB" id="8609648at2"/>
<evidence type="ECO:0000256" key="5">
    <source>
        <dbReference type="ARBA" id="ARBA00023136"/>
    </source>
</evidence>
<evidence type="ECO:0000256" key="4">
    <source>
        <dbReference type="ARBA" id="ARBA00022989"/>
    </source>
</evidence>
<keyword evidence="4" id="KW-1133">Transmembrane helix</keyword>
<keyword evidence="5" id="KW-0472">Membrane</keyword>
<evidence type="ECO:0000256" key="2">
    <source>
        <dbReference type="ARBA" id="ARBA00022475"/>
    </source>
</evidence>
<dbReference type="EMBL" id="SSNT01000006">
    <property type="protein sequence ID" value="THF80560.1"/>
    <property type="molecule type" value="Genomic_DNA"/>
</dbReference>
<dbReference type="Proteomes" id="UP000310334">
    <property type="component" value="Unassembled WGS sequence"/>
</dbReference>
<comment type="subcellular location">
    <subcellularLocation>
        <location evidence="1">Cell membrane</location>
        <topology evidence="1">Multi-pass membrane protein</topology>
    </subcellularLocation>
</comment>
<dbReference type="InterPro" id="IPR002797">
    <property type="entry name" value="Polysacc_synth"/>
</dbReference>
<gene>
    <name evidence="6" type="ORF">E6W99_09170</name>
</gene>
<evidence type="ECO:0000256" key="3">
    <source>
        <dbReference type="ARBA" id="ARBA00022692"/>
    </source>
</evidence>
<dbReference type="InterPro" id="IPR050833">
    <property type="entry name" value="Poly_Biosynth_Transport"/>
</dbReference>